<dbReference type="GeneID" id="26633468"/>
<reference evidence="1 2" key="1">
    <citation type="journal article" date="2015" name="Genome Announc.">
        <title>Complete Genome Sequence of Bacillus cereus Group Phage TsarBomba.</title>
        <authorList>
            <person name="Erill I."/>
            <person name="Caruso S.M."/>
        </authorList>
    </citation>
    <scope>NUCLEOTIDE SEQUENCE [LARGE SCALE GENOMIC DNA]</scope>
</reference>
<evidence type="ECO:0000313" key="1">
    <source>
        <dbReference type="EMBL" id="ALA13077.1"/>
    </source>
</evidence>
<organism evidence="1 2">
    <name type="scientific">Bacillus phage TsarBomba</name>
    <dbReference type="NCBI Taxonomy" id="1690456"/>
    <lineage>
        <taxon>Viruses</taxon>
        <taxon>Duplodnaviria</taxon>
        <taxon>Heunggongvirae</taxon>
        <taxon>Uroviricota</taxon>
        <taxon>Caudoviricetes</taxon>
        <taxon>Herelleviridae</taxon>
        <taxon>Bastillevirinae</taxon>
        <taxon>Tsarbombavirus</taxon>
        <taxon>Tsarbombavirus tsarbomba</taxon>
    </lineage>
</organism>
<evidence type="ECO:0000313" key="2">
    <source>
        <dbReference type="Proteomes" id="UP000204602"/>
    </source>
</evidence>
<dbReference type="Proteomes" id="UP000204602">
    <property type="component" value="Segment"/>
</dbReference>
<keyword evidence="2" id="KW-1185">Reference proteome</keyword>
<sequence length="146" mass="16758">MKEILTSGKVRQEFKRLGISPMRTYGGAHTTYKVYQMTDEEFEILKVDAKDNNPDHWKHGGWRWSTGSNAGDPDIALTVNGHKLFCWSRDEDREDYGYGGLLSYLSNVMGCSAFRNVCALTMDLARHNNMTLGELFTKYEGYREEN</sequence>
<dbReference type="KEGG" id="vg:26633468"/>
<protein>
    <submittedName>
        <fullName evidence="1">Uncharacterized protein</fullName>
    </submittedName>
</protein>
<gene>
    <name evidence="1" type="ORF">TSARBOMBA_206</name>
</gene>
<dbReference type="OrthoDB" id="12119at10239"/>
<dbReference type="RefSeq" id="YP_009207021.1">
    <property type="nucleotide sequence ID" value="NC_028890.1"/>
</dbReference>
<dbReference type="EMBL" id="KT224359">
    <property type="protein sequence ID" value="ALA13077.1"/>
    <property type="molecule type" value="Genomic_DNA"/>
</dbReference>
<accession>A0A0K2D084</accession>
<name>A0A0K2D084_9CAUD</name>
<proteinExistence type="predicted"/>